<dbReference type="InterPro" id="IPR037523">
    <property type="entry name" value="VOC_core"/>
</dbReference>
<reference evidence="2" key="1">
    <citation type="submission" date="2018-05" db="EMBL/GenBank/DDBJ databases">
        <authorList>
            <person name="Lanie J.A."/>
            <person name="Ng W.-L."/>
            <person name="Kazmierczak K.M."/>
            <person name="Andrzejewski T.M."/>
            <person name="Davidsen T.M."/>
            <person name="Wayne K.J."/>
            <person name="Tettelin H."/>
            <person name="Glass J.I."/>
            <person name="Rusch D."/>
            <person name="Podicherti R."/>
            <person name="Tsui H.-C.T."/>
            <person name="Winkler M.E."/>
        </authorList>
    </citation>
    <scope>NUCLEOTIDE SEQUENCE</scope>
</reference>
<gene>
    <name evidence="2" type="ORF">METZ01_LOCUS244846</name>
</gene>
<dbReference type="InterPro" id="IPR029068">
    <property type="entry name" value="Glyas_Bleomycin-R_OHBP_Dase"/>
</dbReference>
<dbReference type="EMBL" id="UINC01063885">
    <property type="protein sequence ID" value="SVB91992.1"/>
    <property type="molecule type" value="Genomic_DNA"/>
</dbReference>
<dbReference type="SUPFAM" id="SSF54593">
    <property type="entry name" value="Glyoxalase/Bleomycin resistance protein/Dihydroxybiphenyl dioxygenase"/>
    <property type="match status" value="1"/>
</dbReference>
<sequence>MMQLNSLDHVNIRTANLADMTTFYTQTLGLNAGPRPPFEFGGAWLYCGEQAVVHLVEVEAQPSLNEVQIEHFAFLASGLSSFLVRLKTLATGYDVQLIPASGRRQINVRDPDGNHIEIQFAAEEQADLESYYPDV</sequence>
<feature type="domain" description="VOC" evidence="1">
    <location>
        <begin position="6"/>
        <end position="121"/>
    </location>
</feature>
<evidence type="ECO:0000259" key="1">
    <source>
        <dbReference type="PROSITE" id="PS51819"/>
    </source>
</evidence>
<accession>A0A382HY31</accession>
<protein>
    <recommendedName>
        <fullName evidence="1">VOC domain-containing protein</fullName>
    </recommendedName>
</protein>
<dbReference type="InterPro" id="IPR004360">
    <property type="entry name" value="Glyas_Fos-R_dOase_dom"/>
</dbReference>
<proteinExistence type="predicted"/>
<organism evidence="2">
    <name type="scientific">marine metagenome</name>
    <dbReference type="NCBI Taxonomy" id="408172"/>
    <lineage>
        <taxon>unclassified sequences</taxon>
        <taxon>metagenomes</taxon>
        <taxon>ecological metagenomes</taxon>
    </lineage>
</organism>
<dbReference type="AlphaFoldDB" id="A0A382HY31"/>
<evidence type="ECO:0000313" key="2">
    <source>
        <dbReference type="EMBL" id="SVB91992.1"/>
    </source>
</evidence>
<dbReference type="Pfam" id="PF00903">
    <property type="entry name" value="Glyoxalase"/>
    <property type="match status" value="1"/>
</dbReference>
<name>A0A382HY31_9ZZZZ</name>
<dbReference type="PANTHER" id="PTHR46142:SF3">
    <property type="entry name" value="F18B13.24 PROTEIN"/>
    <property type="match status" value="1"/>
</dbReference>
<dbReference type="PANTHER" id="PTHR46142">
    <property type="match status" value="1"/>
</dbReference>
<dbReference type="PROSITE" id="PS51819">
    <property type="entry name" value="VOC"/>
    <property type="match status" value="1"/>
</dbReference>
<dbReference type="Gene3D" id="3.10.180.10">
    <property type="entry name" value="2,3-Dihydroxybiphenyl 1,2-Dioxygenase, domain 1"/>
    <property type="match status" value="1"/>
</dbReference>